<evidence type="ECO:0000313" key="2">
    <source>
        <dbReference type="EMBL" id="MDT0548420.1"/>
    </source>
</evidence>
<evidence type="ECO:0000313" key="3">
    <source>
        <dbReference type="Proteomes" id="UP001180754"/>
    </source>
</evidence>
<sequence>MLLTAVDCLGPHKEPADPRAMAQTTSGPPTAASPGDSDAPEAARGVESCAPLGLTGLSTPRPPAPSRDLTPTAGALPAPARAAFRAAIRPREERGSRARSGISRLAVVCRWRI</sequence>
<name>A0ABU2XR76_9ACTN</name>
<comment type="caution">
    <text evidence="2">The sequence shown here is derived from an EMBL/GenBank/DDBJ whole genome shotgun (WGS) entry which is preliminary data.</text>
</comment>
<gene>
    <name evidence="2" type="ORF">RND15_37865</name>
</gene>
<reference evidence="2" key="1">
    <citation type="submission" date="2024-05" db="EMBL/GenBank/DDBJ databases">
        <title>30 novel species of actinomycetes from the DSMZ collection.</title>
        <authorList>
            <person name="Nouioui I."/>
        </authorList>
    </citation>
    <scope>NUCLEOTIDE SEQUENCE</scope>
    <source>
        <strain evidence="2">DSM 41529</strain>
    </source>
</reference>
<accession>A0ABU2XR76</accession>
<proteinExistence type="predicted"/>
<dbReference type="Proteomes" id="UP001180754">
    <property type="component" value="Unassembled WGS sequence"/>
</dbReference>
<dbReference type="EMBL" id="JAVRFD010000026">
    <property type="protein sequence ID" value="MDT0548420.1"/>
    <property type="molecule type" value="Genomic_DNA"/>
</dbReference>
<feature type="region of interest" description="Disordered" evidence="1">
    <location>
        <begin position="1"/>
        <end position="78"/>
    </location>
</feature>
<keyword evidence="3" id="KW-1185">Reference proteome</keyword>
<dbReference type="RefSeq" id="WP_311728991.1">
    <property type="nucleotide sequence ID" value="NZ_JAVRFD010000026.1"/>
</dbReference>
<protein>
    <submittedName>
        <fullName evidence="2">Uncharacterized protein</fullName>
    </submittedName>
</protein>
<organism evidence="2 3">
    <name type="scientific">Streptomyces lonegramiae</name>
    <dbReference type="NCBI Taxonomy" id="3075524"/>
    <lineage>
        <taxon>Bacteria</taxon>
        <taxon>Bacillati</taxon>
        <taxon>Actinomycetota</taxon>
        <taxon>Actinomycetes</taxon>
        <taxon>Kitasatosporales</taxon>
        <taxon>Streptomycetaceae</taxon>
        <taxon>Streptomyces</taxon>
    </lineage>
</organism>
<evidence type="ECO:0000256" key="1">
    <source>
        <dbReference type="SAM" id="MobiDB-lite"/>
    </source>
</evidence>